<dbReference type="SUPFAM" id="SSF56112">
    <property type="entry name" value="Protein kinase-like (PK-like)"/>
    <property type="match status" value="1"/>
</dbReference>
<feature type="region of interest" description="Disordered" evidence="10">
    <location>
        <begin position="174"/>
        <end position="196"/>
    </location>
</feature>
<evidence type="ECO:0000256" key="11">
    <source>
        <dbReference type="SAM" id="Phobius"/>
    </source>
</evidence>
<dbReference type="InterPro" id="IPR012340">
    <property type="entry name" value="NA-bd_OB-fold"/>
</dbReference>
<keyword evidence="11" id="KW-0812">Transmembrane</keyword>
<evidence type="ECO:0000313" key="16">
    <source>
        <dbReference type="Proteomes" id="UP001472677"/>
    </source>
</evidence>
<dbReference type="InterPro" id="IPR002902">
    <property type="entry name" value="GNK2"/>
</dbReference>
<sequence length="635" mass="69935">MGMGMAKGLPWLFLSSSLTITFFLTLAVAQPQPLSYFCSDTGGNFTRNSTYETSLNTLLSSFSLNASHENGFYNFSSGQGSNTANAIALCRGDVNAGDCFRCIDNANAELRNRCPNQREAIIWLWILYNRYGFIGEDFPRKVCDGKKQGARVYATSCNFRFEIARFYNLTAADTDTPSAPSPPPSNNTTTTGNKSDSSRRTIIVSISAVAFALLVISSCIFVMLRLRKPKSISQSEATEAVAGIKTAESLQYDFDTVRAATDNFSDANKLGQGGFGAVYKGTLAGGKLIAVKRLSTDSGQGDREFENEAWRNWKAGTAFDLVDPSLRDGPRTELMRCIHIGVLCVQENVAQRPNMGSVEPMLTSYSVTLPLPSEPTFFYAQQNSIGDAAAGAGLKFGGNGINSVERFEFTFFYHRLSCLHLFARQQQRKGKTQEEKVMPKNKGKGGKNRKRGKNEADDEKRELVFKEDGQEYAQVLRMLGNGRCEAMCIDGTKRLCHIRGKMHKKVWIAAGDIILVGLRDYQDDKADVILKYMPDEARLLKAYGELPENTRLNEGIVDEEDDGEVTRVKSKPSSLPGTPPSSVTACKGASAANITGKDFRGVFRYVRLAEDKAVRMLRRPITDYETPQKAQAGSS</sequence>
<evidence type="ECO:0000256" key="10">
    <source>
        <dbReference type="SAM" id="MobiDB-lite"/>
    </source>
</evidence>
<evidence type="ECO:0000259" key="13">
    <source>
        <dbReference type="PROSITE" id="PS50832"/>
    </source>
</evidence>
<feature type="compositionally biased region" description="Polar residues" evidence="10">
    <location>
        <begin position="571"/>
        <end position="584"/>
    </location>
</feature>
<dbReference type="Pfam" id="PF01176">
    <property type="entry name" value="eIF-1a"/>
    <property type="match status" value="1"/>
</dbReference>
<keyword evidence="11" id="KW-0472">Membrane</keyword>
<comment type="function">
    <text evidence="9">Seems to be required for maximal rate of protein biosynthesis. Enhances ribosome dissociation into subunits and stabilizes the binding of the initiator Met-tRNA(I) to 40 S ribosomal subunits.</text>
</comment>
<proteinExistence type="inferred from homology"/>
<dbReference type="EMBL" id="JBBPBM010000181">
    <property type="protein sequence ID" value="KAK8501755.1"/>
    <property type="molecule type" value="Genomic_DNA"/>
</dbReference>
<feature type="domain" description="S1-like" evidence="13">
    <location>
        <begin position="459"/>
        <end position="533"/>
    </location>
</feature>
<dbReference type="InterPro" id="IPR001253">
    <property type="entry name" value="TIF_eIF-1A"/>
</dbReference>
<dbReference type="InterPro" id="IPR038408">
    <property type="entry name" value="GNK2_sf"/>
</dbReference>
<feature type="compositionally biased region" description="Low complexity" evidence="10">
    <location>
        <begin position="186"/>
        <end position="195"/>
    </location>
</feature>
<feature type="region of interest" description="Disordered" evidence="10">
    <location>
        <begin position="560"/>
        <end position="586"/>
    </location>
</feature>
<evidence type="ECO:0000256" key="2">
    <source>
        <dbReference type="ARBA" id="ARBA00022540"/>
    </source>
</evidence>
<evidence type="ECO:0000313" key="15">
    <source>
        <dbReference type="EMBL" id="KAK8501755.1"/>
    </source>
</evidence>
<evidence type="ECO:0000256" key="8">
    <source>
        <dbReference type="RuleBase" id="RU004364"/>
    </source>
</evidence>
<evidence type="ECO:0000256" key="5">
    <source>
        <dbReference type="ARBA" id="ARBA00022917"/>
    </source>
</evidence>
<gene>
    <name evidence="15" type="ORF">V6N12_072892</name>
</gene>
<keyword evidence="11" id="KW-1133">Transmembrane helix</keyword>
<evidence type="ECO:0000256" key="12">
    <source>
        <dbReference type="SAM" id="SignalP"/>
    </source>
</evidence>
<evidence type="ECO:0000256" key="4">
    <source>
        <dbReference type="ARBA" id="ARBA00022737"/>
    </source>
</evidence>
<evidence type="ECO:0000256" key="7">
    <source>
        <dbReference type="PROSITE-ProRule" id="PRU00181"/>
    </source>
</evidence>
<feature type="compositionally biased region" description="Basic residues" evidence="10">
    <location>
        <begin position="439"/>
        <end position="452"/>
    </location>
</feature>
<dbReference type="SUPFAM" id="SSF50249">
    <property type="entry name" value="Nucleic acid-binding proteins"/>
    <property type="match status" value="1"/>
</dbReference>
<dbReference type="CDD" id="cd23509">
    <property type="entry name" value="Gnk2-like"/>
    <property type="match status" value="1"/>
</dbReference>
<dbReference type="InterPro" id="IPR006196">
    <property type="entry name" value="RNA-binding_domain_S1_IF1"/>
</dbReference>
<dbReference type="HAMAP" id="MF_00216">
    <property type="entry name" value="aIF_1A"/>
    <property type="match status" value="1"/>
</dbReference>
<dbReference type="InterPro" id="IPR011009">
    <property type="entry name" value="Kinase-like_dom_sf"/>
</dbReference>
<evidence type="ECO:0000259" key="14">
    <source>
        <dbReference type="PROSITE" id="PS51473"/>
    </source>
</evidence>
<comment type="caution">
    <text evidence="15">The sequence shown here is derived from an EMBL/GenBank/DDBJ whole genome shotgun (WGS) entry which is preliminary data.</text>
</comment>
<keyword evidence="2 7" id="KW-0396">Initiation factor</keyword>
<dbReference type="Gene3D" id="3.30.430.20">
    <property type="entry name" value="Gnk2 domain, C-X8-C-X2-C motif"/>
    <property type="match status" value="1"/>
</dbReference>
<feature type="chain" id="PRO_5047053833" description="Eukaryotic translation initiation factor 4C" evidence="12">
    <location>
        <begin position="30"/>
        <end position="635"/>
    </location>
</feature>
<dbReference type="CDD" id="cd05793">
    <property type="entry name" value="S1_IF1A"/>
    <property type="match status" value="1"/>
</dbReference>
<protein>
    <recommendedName>
        <fullName evidence="6">Eukaryotic translation initiation factor 4C</fullName>
    </recommendedName>
</protein>
<evidence type="ECO:0000256" key="1">
    <source>
        <dbReference type="ARBA" id="ARBA00007392"/>
    </source>
</evidence>
<comment type="similarity">
    <text evidence="1 8">Belongs to the eIF-1A family.</text>
</comment>
<dbReference type="NCBIfam" id="TIGR00523">
    <property type="entry name" value="eIF-1A"/>
    <property type="match status" value="1"/>
</dbReference>
<feature type="signal peptide" evidence="12">
    <location>
        <begin position="1"/>
        <end position="29"/>
    </location>
</feature>
<dbReference type="Gene3D" id="3.30.200.20">
    <property type="entry name" value="Phosphorylase Kinase, domain 1"/>
    <property type="match status" value="1"/>
</dbReference>
<feature type="region of interest" description="Disordered" evidence="10">
    <location>
        <begin position="429"/>
        <end position="461"/>
    </location>
</feature>
<keyword evidence="3 12" id="KW-0732">Signal</keyword>
<dbReference type="PROSITE" id="PS51473">
    <property type="entry name" value="GNK2"/>
    <property type="match status" value="1"/>
</dbReference>
<dbReference type="Proteomes" id="UP001472677">
    <property type="component" value="Unassembled WGS sequence"/>
</dbReference>
<reference evidence="15 16" key="1">
    <citation type="journal article" date="2024" name="G3 (Bethesda)">
        <title>Genome assembly of Hibiscus sabdariffa L. provides insights into metabolisms of medicinal natural products.</title>
        <authorList>
            <person name="Kim T."/>
        </authorList>
    </citation>
    <scope>NUCLEOTIDE SEQUENCE [LARGE SCALE GENOMIC DNA]</scope>
    <source>
        <strain evidence="15">TK-2024</strain>
        <tissue evidence="15">Old leaves</tissue>
    </source>
</reference>
<organism evidence="15 16">
    <name type="scientific">Hibiscus sabdariffa</name>
    <name type="common">roselle</name>
    <dbReference type="NCBI Taxonomy" id="183260"/>
    <lineage>
        <taxon>Eukaryota</taxon>
        <taxon>Viridiplantae</taxon>
        <taxon>Streptophyta</taxon>
        <taxon>Embryophyta</taxon>
        <taxon>Tracheophyta</taxon>
        <taxon>Spermatophyta</taxon>
        <taxon>Magnoliopsida</taxon>
        <taxon>eudicotyledons</taxon>
        <taxon>Gunneridae</taxon>
        <taxon>Pentapetalae</taxon>
        <taxon>rosids</taxon>
        <taxon>malvids</taxon>
        <taxon>Malvales</taxon>
        <taxon>Malvaceae</taxon>
        <taxon>Malvoideae</taxon>
        <taxon>Hibiscus</taxon>
    </lineage>
</organism>
<keyword evidence="5 7" id="KW-0648">Protein biosynthesis</keyword>
<dbReference type="InterPro" id="IPR018104">
    <property type="entry name" value="TIF_eIF-1A_CS"/>
</dbReference>
<dbReference type="PROSITE" id="PS50832">
    <property type="entry name" value="S1_IF1_TYPE"/>
    <property type="match status" value="1"/>
</dbReference>
<dbReference type="SMART" id="SM00652">
    <property type="entry name" value="eIF1a"/>
    <property type="match status" value="1"/>
</dbReference>
<evidence type="ECO:0000256" key="9">
    <source>
        <dbReference type="RuleBase" id="RU004365"/>
    </source>
</evidence>
<feature type="transmembrane region" description="Helical" evidence="11">
    <location>
        <begin position="202"/>
        <end position="224"/>
    </location>
</feature>
<accession>A0ABR2B564</accession>
<dbReference type="PANTHER" id="PTHR21668">
    <property type="entry name" value="EIF-1A"/>
    <property type="match status" value="1"/>
</dbReference>
<evidence type="ECO:0000256" key="6">
    <source>
        <dbReference type="ARBA" id="ARBA00032507"/>
    </source>
</evidence>
<feature type="domain" description="Gnk2-homologous" evidence="14">
    <location>
        <begin position="33"/>
        <end position="136"/>
    </location>
</feature>
<name>A0ABR2B564_9ROSI</name>
<keyword evidence="16" id="KW-1185">Reference proteome</keyword>
<dbReference type="Pfam" id="PF01657">
    <property type="entry name" value="Stress-antifung"/>
    <property type="match status" value="1"/>
</dbReference>
<dbReference type="PROSITE" id="PS01262">
    <property type="entry name" value="IF1A"/>
    <property type="match status" value="1"/>
</dbReference>
<dbReference type="Gene3D" id="2.40.50.140">
    <property type="entry name" value="Nucleic acid-binding proteins"/>
    <property type="match status" value="1"/>
</dbReference>
<keyword evidence="4" id="KW-0677">Repeat</keyword>
<evidence type="ECO:0000256" key="3">
    <source>
        <dbReference type="ARBA" id="ARBA00022729"/>
    </source>
</evidence>